<dbReference type="GO" id="GO:0005811">
    <property type="term" value="C:lipid droplet"/>
    <property type="evidence" value="ECO:0007669"/>
    <property type="project" value="TreeGrafter"/>
</dbReference>
<dbReference type="GO" id="GO:0004467">
    <property type="term" value="F:long-chain fatty acid-CoA ligase activity"/>
    <property type="evidence" value="ECO:0007669"/>
    <property type="project" value="UniProtKB-EC"/>
</dbReference>
<dbReference type="OrthoDB" id="1700726at2759"/>
<dbReference type="STRING" id="759272.G0S924"/>
<evidence type="ECO:0000256" key="1">
    <source>
        <dbReference type="ARBA" id="ARBA00006432"/>
    </source>
</evidence>
<evidence type="ECO:0000259" key="7">
    <source>
        <dbReference type="Pfam" id="PF00501"/>
    </source>
</evidence>
<dbReference type="InterPro" id="IPR042099">
    <property type="entry name" value="ANL_N_sf"/>
</dbReference>
<proteinExistence type="inferred from homology"/>
<gene>
    <name evidence="8" type="ORF">CTHT_0044280</name>
</gene>
<dbReference type="PANTHER" id="PTHR43272:SF83">
    <property type="entry name" value="ACYL-COA SYNTHETASE LONG-CHAIN, ISOFORM J"/>
    <property type="match status" value="1"/>
</dbReference>
<dbReference type="GeneID" id="18258466"/>
<keyword evidence="4" id="KW-0067">ATP-binding</keyword>
<organism evidence="9">
    <name type="scientific">Chaetomium thermophilum (strain DSM 1495 / CBS 144.50 / IMI 039719)</name>
    <name type="common">Thermochaetoides thermophila</name>
    <dbReference type="NCBI Taxonomy" id="759272"/>
    <lineage>
        <taxon>Eukaryota</taxon>
        <taxon>Fungi</taxon>
        <taxon>Dikarya</taxon>
        <taxon>Ascomycota</taxon>
        <taxon>Pezizomycotina</taxon>
        <taxon>Sordariomycetes</taxon>
        <taxon>Sordariomycetidae</taxon>
        <taxon>Sordariales</taxon>
        <taxon>Chaetomiaceae</taxon>
        <taxon>Thermochaetoides</taxon>
    </lineage>
</organism>
<dbReference type="GO" id="GO:0035336">
    <property type="term" value="P:long-chain fatty-acyl-CoA metabolic process"/>
    <property type="evidence" value="ECO:0007669"/>
    <property type="project" value="TreeGrafter"/>
</dbReference>
<evidence type="ECO:0000256" key="2">
    <source>
        <dbReference type="ARBA" id="ARBA00022598"/>
    </source>
</evidence>
<dbReference type="GO" id="GO:0005783">
    <property type="term" value="C:endoplasmic reticulum"/>
    <property type="evidence" value="ECO:0007669"/>
    <property type="project" value="TreeGrafter"/>
</dbReference>
<dbReference type="PROSITE" id="PS00455">
    <property type="entry name" value="AMP_BINDING"/>
    <property type="match status" value="1"/>
</dbReference>
<dbReference type="EMBL" id="GL988043">
    <property type="protein sequence ID" value="EGS19935.1"/>
    <property type="molecule type" value="Genomic_DNA"/>
</dbReference>
<comment type="catalytic activity">
    <reaction evidence="5">
        <text>a long-chain fatty acid + ATP + CoA = a long-chain fatty acyl-CoA + AMP + diphosphate</text>
        <dbReference type="Rhea" id="RHEA:15421"/>
        <dbReference type="ChEBI" id="CHEBI:30616"/>
        <dbReference type="ChEBI" id="CHEBI:33019"/>
        <dbReference type="ChEBI" id="CHEBI:57287"/>
        <dbReference type="ChEBI" id="CHEBI:57560"/>
        <dbReference type="ChEBI" id="CHEBI:83139"/>
        <dbReference type="ChEBI" id="CHEBI:456215"/>
        <dbReference type="EC" id="6.2.1.3"/>
    </reaction>
</comment>
<dbReference type="Proteomes" id="UP000008066">
    <property type="component" value="Unassembled WGS sequence"/>
</dbReference>
<dbReference type="OMA" id="HADPEHS"/>
<name>G0S924_CHATD</name>
<dbReference type="Gene3D" id="3.40.50.12780">
    <property type="entry name" value="N-terminal domain of ligase-like"/>
    <property type="match status" value="1"/>
</dbReference>
<accession>G0S924</accession>
<comment type="similarity">
    <text evidence="1">Belongs to the ATP-dependent AMP-binding enzyme family.</text>
</comment>
<evidence type="ECO:0000256" key="4">
    <source>
        <dbReference type="ARBA" id="ARBA00022840"/>
    </source>
</evidence>
<dbReference type="GO" id="GO:0005886">
    <property type="term" value="C:plasma membrane"/>
    <property type="evidence" value="ECO:0007669"/>
    <property type="project" value="TreeGrafter"/>
</dbReference>
<dbReference type="HOGENOM" id="CLU_000022_45_2_1"/>
<dbReference type="SUPFAM" id="SSF56801">
    <property type="entry name" value="Acetyl-CoA synthetase-like"/>
    <property type="match status" value="1"/>
</dbReference>
<keyword evidence="9" id="KW-1185">Reference proteome</keyword>
<feature type="region of interest" description="Disordered" evidence="6">
    <location>
        <begin position="28"/>
        <end position="54"/>
    </location>
</feature>
<evidence type="ECO:0000313" key="9">
    <source>
        <dbReference type="Proteomes" id="UP000008066"/>
    </source>
</evidence>
<dbReference type="AlphaFoldDB" id="G0S924"/>
<sequence>MNGQPQPKQTLWATGSIPLHAVDQPPFTVPVSGATPAANETAPRRHPSAIPELLSRPDPEVETAYHLVRRSAMLYGDKPAIATRQLLGTKPVRRKIVRGGEEIEKEWMTYSLGPYKYMTYRQYSVLAAQVAAGLRALHLYPRESRVHLFATTSAQWLAIAHACASQAIAVVTAYDTLGEEGVALSMRQSGAEAMFIDPHLLKTVRRPLLEDQAVRVRVLVYNQASHLPIPDAEMAEFLSSAKAARPELTIISFEELRALGEANPVDPTVPRPDDTFCIMYTSGSTGAPKGVPVTHGAFVAAVAGLHALIQPAVTQEERVLAYLPLAHIFELVLENLAIFVGATLGYGHPRTLSERDMEPGCPGDMRAFEPTVMVGVPAVWETVRKGIEAKVAKTPLPLRAMFWGAVWAKETLLSWQLPGAGIIDAAILSRVRANAGASYLRFIVNGASGIAPATRRLLSVVLAPMLVGYGLTETCGNGALTSPLQWEIGNDAIGTIPPSVEVKLVSVPELGYFTDREPPRGEILIRGGPVIREYLDNPEETAAAVTVDGWFRTGDIGEFTPTGHLRVIDRLKNLVKLRGGEYIALEKLEAVYRGVACVQAVMVYGDADCTRPIAIVVPSEQALRSLAKGAGVNVDRLTEAALLADKMGLVTATQKVNRRALKEKYAKQIEECMKAQ</sequence>
<dbReference type="InterPro" id="IPR000873">
    <property type="entry name" value="AMP-dep_synth/lig_dom"/>
</dbReference>
<protein>
    <recommendedName>
        <fullName evidence="7">AMP-dependent synthetase/ligase domain-containing protein</fullName>
    </recommendedName>
</protein>
<evidence type="ECO:0000256" key="5">
    <source>
        <dbReference type="ARBA" id="ARBA00036813"/>
    </source>
</evidence>
<dbReference type="eggNOG" id="KOG1180">
    <property type="taxonomic scope" value="Eukaryota"/>
</dbReference>
<evidence type="ECO:0000256" key="6">
    <source>
        <dbReference type="SAM" id="MobiDB-lite"/>
    </source>
</evidence>
<dbReference type="KEGG" id="cthr:CTHT_0044280"/>
<evidence type="ECO:0000256" key="3">
    <source>
        <dbReference type="ARBA" id="ARBA00022741"/>
    </source>
</evidence>
<keyword evidence="2" id="KW-0436">Ligase</keyword>
<reference evidence="8 9" key="1">
    <citation type="journal article" date="2011" name="Cell">
        <title>Insight into structure and assembly of the nuclear pore complex by utilizing the genome of a eukaryotic thermophile.</title>
        <authorList>
            <person name="Amlacher S."/>
            <person name="Sarges P."/>
            <person name="Flemming D."/>
            <person name="van Noort V."/>
            <person name="Kunze R."/>
            <person name="Devos D.P."/>
            <person name="Arumugam M."/>
            <person name="Bork P."/>
            <person name="Hurt E."/>
        </authorList>
    </citation>
    <scope>NUCLEOTIDE SEQUENCE [LARGE SCALE GENOMIC DNA]</scope>
    <source>
        <strain evidence="9">DSM 1495 / CBS 144.50 / IMI 039719</strain>
    </source>
</reference>
<feature type="domain" description="AMP-dependent synthetase/ligase" evidence="7">
    <location>
        <begin position="108"/>
        <end position="535"/>
    </location>
</feature>
<dbReference type="PANTHER" id="PTHR43272">
    <property type="entry name" value="LONG-CHAIN-FATTY-ACID--COA LIGASE"/>
    <property type="match status" value="1"/>
</dbReference>
<dbReference type="Pfam" id="PF00501">
    <property type="entry name" value="AMP-binding"/>
    <property type="match status" value="1"/>
</dbReference>
<keyword evidence="3" id="KW-0547">Nucleotide-binding</keyword>
<dbReference type="InterPro" id="IPR020845">
    <property type="entry name" value="AMP-binding_CS"/>
</dbReference>
<dbReference type="GO" id="GO:0005524">
    <property type="term" value="F:ATP binding"/>
    <property type="evidence" value="ECO:0007669"/>
    <property type="project" value="UniProtKB-KW"/>
</dbReference>
<evidence type="ECO:0000313" key="8">
    <source>
        <dbReference type="EMBL" id="EGS19935.1"/>
    </source>
</evidence>
<dbReference type="RefSeq" id="XP_006694820.1">
    <property type="nucleotide sequence ID" value="XM_006694757.1"/>
</dbReference>